<keyword evidence="3" id="KW-1185">Reference proteome</keyword>
<dbReference type="Proteomes" id="UP000002213">
    <property type="component" value="Chromosome"/>
</dbReference>
<dbReference type="STRING" id="446462.Amir_1629"/>
<gene>
    <name evidence="2" type="ordered locus">Amir_1629</name>
</gene>
<evidence type="ECO:0000313" key="3">
    <source>
        <dbReference type="Proteomes" id="UP000002213"/>
    </source>
</evidence>
<dbReference type="RefSeq" id="WP_015800467.1">
    <property type="nucleotide sequence ID" value="NC_013093.1"/>
</dbReference>
<feature type="domain" description="Gp28/Gp37-like" evidence="1">
    <location>
        <begin position="13"/>
        <end position="368"/>
    </location>
</feature>
<dbReference type="Pfam" id="PF14594">
    <property type="entry name" value="Sipho_Gp37"/>
    <property type="match status" value="1"/>
</dbReference>
<protein>
    <recommendedName>
        <fullName evidence="1">Gp28/Gp37-like domain-containing protein</fullName>
    </recommendedName>
</protein>
<reference evidence="2 3" key="1">
    <citation type="journal article" date="2009" name="Stand. Genomic Sci.">
        <title>Complete genome sequence of Actinosynnema mirum type strain (101).</title>
        <authorList>
            <person name="Land M."/>
            <person name="Lapidus A."/>
            <person name="Mayilraj S."/>
            <person name="Chen F."/>
            <person name="Copeland A."/>
            <person name="Del Rio T.G."/>
            <person name="Nolan M."/>
            <person name="Lucas S."/>
            <person name="Tice H."/>
            <person name="Cheng J.F."/>
            <person name="Chertkov O."/>
            <person name="Bruce D."/>
            <person name="Goodwin L."/>
            <person name="Pitluck S."/>
            <person name="Rohde M."/>
            <person name="Goker M."/>
            <person name="Pati A."/>
            <person name="Ivanova N."/>
            <person name="Mavromatis K."/>
            <person name="Chen A."/>
            <person name="Palaniappan K."/>
            <person name="Hauser L."/>
            <person name="Chang Y.J."/>
            <person name="Jeffries C.C."/>
            <person name="Brettin T."/>
            <person name="Detter J.C."/>
            <person name="Han C."/>
            <person name="Chain P."/>
            <person name="Tindall B.J."/>
            <person name="Bristow J."/>
            <person name="Eisen J.A."/>
            <person name="Markowitz V."/>
            <person name="Hugenholtz P."/>
            <person name="Kyrpides N.C."/>
            <person name="Klenk H.P."/>
        </authorList>
    </citation>
    <scope>NUCLEOTIDE SEQUENCE [LARGE SCALE GENOMIC DNA]</scope>
    <source>
        <strain evidence="3">ATCC 29888 / DSM 43827 / JCM 3225 / NBRC 14064 / NCIMB 13271 / NRRL B-12336 / IMRU 3971 / 101</strain>
    </source>
</reference>
<dbReference type="HOGENOM" id="CLU_717503_0_0_11"/>
<dbReference type="eggNOG" id="ENOG5032Y7C">
    <property type="taxonomic scope" value="Bacteria"/>
</dbReference>
<proteinExistence type="predicted"/>
<organism evidence="2 3">
    <name type="scientific">Actinosynnema mirum (strain ATCC 29888 / DSM 43827 / JCM 3225 / NBRC 14064 / NCIMB 13271 / NRRL B-12336 / IMRU 3971 / 101)</name>
    <dbReference type="NCBI Taxonomy" id="446462"/>
    <lineage>
        <taxon>Bacteria</taxon>
        <taxon>Bacillati</taxon>
        <taxon>Actinomycetota</taxon>
        <taxon>Actinomycetes</taxon>
        <taxon>Pseudonocardiales</taxon>
        <taxon>Pseudonocardiaceae</taxon>
        <taxon>Actinosynnema</taxon>
    </lineage>
</organism>
<evidence type="ECO:0000313" key="2">
    <source>
        <dbReference type="EMBL" id="ACU35578.1"/>
    </source>
</evidence>
<dbReference type="KEGG" id="ami:Amir_1629"/>
<dbReference type="AlphaFoldDB" id="C6WBL0"/>
<dbReference type="EMBL" id="CP001630">
    <property type="protein sequence ID" value="ACU35578.1"/>
    <property type="molecule type" value="Genomic_DNA"/>
</dbReference>
<name>C6WBL0_ACTMD</name>
<accession>C6WBL0</accession>
<sequence>MDPQVQERDVTPQVWMIDPTGARRGLLTYSSLTAVERWLGVGTYRVAAPLTQQSVMAAAAGWRLAIVGGDGRPVMAGPVVEPEVSYGQDSGGRVVPTVVYAGEDDMCWLRDRAARPVPLNTLATQTEAYDVRVGQASGVIRQYVELNAGPSARPERRVPGLTLDLDSDPGAGGVVTGRARFQSVLELCAGLADGAGIGFRVISDASATKRFQVVVPRDLRGPARFSIGLRNINMLKWRLRAPKATHVVGGGRGEEEAREFIEAANEEQGLGWGRREDFFDFRSASSEDSSAELAEGTTRKLGESSATAQVQWVPVDTTALRYGRDYGLGDLVTIDVFGGVLQVQAAIREVEHRVTRQDGYRVLPRAGDIGASGTSLQRSIVDALTSRVSNLERTR</sequence>
<evidence type="ECO:0000259" key="1">
    <source>
        <dbReference type="Pfam" id="PF14594"/>
    </source>
</evidence>
<dbReference type="OrthoDB" id="3622772at2"/>
<dbReference type="InterPro" id="IPR029432">
    <property type="entry name" value="Gp28/Gp37-like_dom"/>
</dbReference>